<feature type="domain" description="TLC" evidence="18">
    <location>
        <begin position="131"/>
        <end position="332"/>
    </location>
</feature>
<feature type="DNA-binding region" description="Homeobox" evidence="12">
    <location>
        <begin position="86"/>
        <end position="129"/>
    </location>
</feature>
<keyword evidence="7" id="KW-0256">Endoplasmic reticulum</keyword>
<comment type="pathway">
    <text evidence="3">Sphingolipid metabolism.</text>
</comment>
<keyword evidence="10 13" id="KW-0472">Membrane</keyword>
<proteinExistence type="predicted"/>
<sequence length="377" mass="45006">MLQVLAEWFWWERLWFPENLTWSDFDDDKGHTYAKVSHLYVTLPYAVVFMVLRYFFERYVAAPIGKAVGIKDAVRRKAADNPVLEKYYSRHSKMPSQSDIEGLSKKSSCTVRQVERWFRRRRNQDRPGLLKKFKEACWRFAFYLLAFVGGIVALYDKPWFYDTNEVWKHYPLQSMMPSQYWYYVIEMSFYWSLCFSIAFDVKRKDFKEQIIHHLATIILLSFSWCANYIRIGTLVMITHDASDVLLESAKLFHYARWKDICDAIFICFAVVFIVTRLVIFPFWLIHCTWIGPLKYYPPFFGYYFFNLMLLVLQCLHIFWAFLILRMVQKFISGNLEKDERSDEEEDDDDTTDEDEHQHKVNGLINKECATASGPCDH</sequence>
<dbReference type="GO" id="GO:0005634">
    <property type="term" value="C:nucleus"/>
    <property type="evidence" value="ECO:0007669"/>
    <property type="project" value="UniProtKB-SubCell"/>
</dbReference>
<dbReference type="SMART" id="SM00389">
    <property type="entry name" value="HOX"/>
    <property type="match status" value="1"/>
</dbReference>
<reference evidence="19" key="1">
    <citation type="submission" date="2021-06" db="EMBL/GenBank/DDBJ databases">
        <authorList>
            <consortium name="Wellcome Sanger Institute Data Sharing"/>
        </authorList>
    </citation>
    <scope>NUCLEOTIDE SEQUENCE [LARGE SCALE GENOMIC DNA]</scope>
</reference>
<name>A0A8C4TCP0_ERPCA</name>
<feature type="compositionally biased region" description="Acidic residues" evidence="15">
    <location>
        <begin position="341"/>
        <end position="354"/>
    </location>
</feature>
<comment type="catalytic activity">
    <reaction evidence="11">
        <text>sphinganine + octadecanoyl-CoA = N-(octadecanoyl)-sphinganine + CoA + H(+)</text>
        <dbReference type="Rhea" id="RHEA:36547"/>
        <dbReference type="ChEBI" id="CHEBI:15378"/>
        <dbReference type="ChEBI" id="CHEBI:57287"/>
        <dbReference type="ChEBI" id="CHEBI:57394"/>
        <dbReference type="ChEBI" id="CHEBI:57817"/>
        <dbReference type="ChEBI" id="CHEBI:67033"/>
    </reaction>
    <physiologicalReaction direction="left-to-right" evidence="11">
        <dbReference type="Rhea" id="RHEA:36548"/>
    </physiologicalReaction>
</comment>
<accession>A0A8C4TCP0</accession>
<keyword evidence="6 13" id="KW-0812">Transmembrane</keyword>
<organism evidence="19 20">
    <name type="scientific">Erpetoichthys calabaricus</name>
    <name type="common">Rope fish</name>
    <name type="synonym">Calamoichthys calabaricus</name>
    <dbReference type="NCBI Taxonomy" id="27687"/>
    <lineage>
        <taxon>Eukaryota</taxon>
        <taxon>Metazoa</taxon>
        <taxon>Chordata</taxon>
        <taxon>Craniata</taxon>
        <taxon>Vertebrata</taxon>
        <taxon>Euteleostomi</taxon>
        <taxon>Actinopterygii</taxon>
        <taxon>Polypteriformes</taxon>
        <taxon>Polypteridae</taxon>
        <taxon>Erpetoichthys</taxon>
    </lineage>
</organism>
<evidence type="ECO:0000313" key="20">
    <source>
        <dbReference type="Proteomes" id="UP000694620"/>
    </source>
</evidence>
<feature type="transmembrane region" description="Helical" evidence="16">
    <location>
        <begin position="37"/>
        <end position="56"/>
    </location>
</feature>
<dbReference type="CDD" id="cd00086">
    <property type="entry name" value="homeodomain"/>
    <property type="match status" value="1"/>
</dbReference>
<evidence type="ECO:0000256" key="16">
    <source>
        <dbReference type="SAM" id="Phobius"/>
    </source>
</evidence>
<dbReference type="SUPFAM" id="SSF46689">
    <property type="entry name" value="Homeodomain-like"/>
    <property type="match status" value="1"/>
</dbReference>
<evidence type="ECO:0000256" key="11">
    <source>
        <dbReference type="ARBA" id="ARBA00049036"/>
    </source>
</evidence>
<gene>
    <name evidence="19" type="primary">CERS3</name>
    <name evidence="19" type="synonym">cers3a</name>
</gene>
<feature type="transmembrane region" description="Helical" evidence="16">
    <location>
        <begin position="180"/>
        <end position="199"/>
    </location>
</feature>
<dbReference type="PANTHER" id="PTHR12560">
    <property type="entry name" value="LONGEVITY ASSURANCE FACTOR 1 LAG1"/>
    <property type="match status" value="1"/>
</dbReference>
<feature type="domain" description="Homeobox" evidence="17">
    <location>
        <begin position="84"/>
        <end position="128"/>
    </location>
</feature>
<dbReference type="GO" id="GO:0046513">
    <property type="term" value="P:ceramide biosynthetic process"/>
    <property type="evidence" value="ECO:0007669"/>
    <property type="project" value="InterPro"/>
</dbReference>
<dbReference type="GO" id="GO:0050291">
    <property type="term" value="F:sphingosine N-acyltransferase activity"/>
    <property type="evidence" value="ECO:0007669"/>
    <property type="project" value="InterPro"/>
</dbReference>
<keyword evidence="8 16" id="KW-1133">Transmembrane helix</keyword>
<dbReference type="AlphaFoldDB" id="A0A8C4TCP0"/>
<dbReference type="GO" id="GO:0003677">
    <property type="term" value="F:DNA binding"/>
    <property type="evidence" value="ECO:0007669"/>
    <property type="project" value="UniProtKB-UniRule"/>
</dbReference>
<dbReference type="Pfam" id="PF03798">
    <property type="entry name" value="TRAM_LAG1_CLN8"/>
    <property type="match status" value="1"/>
</dbReference>
<dbReference type="Gene3D" id="1.10.10.60">
    <property type="entry name" value="Homeodomain-like"/>
    <property type="match status" value="1"/>
</dbReference>
<dbReference type="GO" id="GO:0005789">
    <property type="term" value="C:endoplasmic reticulum membrane"/>
    <property type="evidence" value="ECO:0007669"/>
    <property type="project" value="UniProtKB-SubCell"/>
</dbReference>
<evidence type="ECO:0000256" key="5">
    <source>
        <dbReference type="ARBA" id="ARBA00022679"/>
    </source>
</evidence>
<keyword evidence="12 14" id="KW-0238">DNA-binding</keyword>
<evidence type="ECO:0000256" key="9">
    <source>
        <dbReference type="ARBA" id="ARBA00023098"/>
    </source>
</evidence>
<keyword evidence="4" id="KW-0444">Lipid biosynthesis</keyword>
<evidence type="ECO:0000256" key="3">
    <source>
        <dbReference type="ARBA" id="ARBA00004991"/>
    </source>
</evidence>
<feature type="transmembrane region" description="Helical" evidence="16">
    <location>
        <begin position="136"/>
        <end position="155"/>
    </location>
</feature>
<comment type="pathway">
    <text evidence="2">Lipid metabolism; sphingolipid metabolism.</text>
</comment>
<dbReference type="PROSITE" id="PS50922">
    <property type="entry name" value="TLC"/>
    <property type="match status" value="1"/>
</dbReference>
<evidence type="ECO:0000256" key="8">
    <source>
        <dbReference type="ARBA" id="ARBA00022989"/>
    </source>
</evidence>
<dbReference type="InterPro" id="IPR006634">
    <property type="entry name" value="TLC-dom"/>
</dbReference>
<evidence type="ECO:0000256" key="7">
    <source>
        <dbReference type="ARBA" id="ARBA00022824"/>
    </source>
</evidence>
<dbReference type="UniPathway" id="UPA00222"/>
<keyword evidence="9" id="KW-0443">Lipid metabolism</keyword>
<evidence type="ECO:0000256" key="13">
    <source>
        <dbReference type="PROSITE-ProRule" id="PRU00205"/>
    </source>
</evidence>
<evidence type="ECO:0000259" key="18">
    <source>
        <dbReference type="PROSITE" id="PS50922"/>
    </source>
</evidence>
<keyword evidence="5" id="KW-0808">Transferase</keyword>
<evidence type="ECO:0000256" key="1">
    <source>
        <dbReference type="ARBA" id="ARBA00004477"/>
    </source>
</evidence>
<keyword evidence="12 14" id="KW-0371">Homeobox</keyword>
<evidence type="ECO:0000256" key="15">
    <source>
        <dbReference type="SAM" id="MobiDB-lite"/>
    </source>
</evidence>
<dbReference type="InterPro" id="IPR009057">
    <property type="entry name" value="Homeodomain-like_sf"/>
</dbReference>
<dbReference type="Pfam" id="PF00046">
    <property type="entry name" value="Homeodomain"/>
    <property type="match status" value="1"/>
</dbReference>
<keyword evidence="20" id="KW-1185">Reference proteome</keyword>
<dbReference type="OrthoDB" id="537032at2759"/>
<reference evidence="19" key="2">
    <citation type="submission" date="2025-08" db="UniProtKB">
        <authorList>
            <consortium name="Ensembl"/>
        </authorList>
    </citation>
    <scope>IDENTIFICATION</scope>
</reference>
<reference evidence="19" key="3">
    <citation type="submission" date="2025-09" db="UniProtKB">
        <authorList>
            <consortium name="Ensembl"/>
        </authorList>
    </citation>
    <scope>IDENTIFICATION</scope>
</reference>
<dbReference type="SMART" id="SM00724">
    <property type="entry name" value="TLC"/>
    <property type="match status" value="1"/>
</dbReference>
<feature type="region of interest" description="Disordered" evidence="15">
    <location>
        <begin position="338"/>
        <end position="377"/>
    </location>
</feature>
<dbReference type="InterPro" id="IPR001356">
    <property type="entry name" value="HD"/>
</dbReference>
<evidence type="ECO:0000256" key="10">
    <source>
        <dbReference type="ARBA" id="ARBA00023136"/>
    </source>
</evidence>
<evidence type="ECO:0000256" key="6">
    <source>
        <dbReference type="ARBA" id="ARBA00022692"/>
    </source>
</evidence>
<dbReference type="Ensembl" id="ENSECRT00000029341.1">
    <property type="protein sequence ID" value="ENSECRP00000028727.1"/>
    <property type="gene ID" value="ENSECRG00000019454.1"/>
</dbReference>
<dbReference type="PIRSF" id="PIRSF005225">
    <property type="entry name" value="LAG1_LAC1"/>
    <property type="match status" value="1"/>
</dbReference>
<evidence type="ECO:0000256" key="14">
    <source>
        <dbReference type="RuleBase" id="RU000682"/>
    </source>
</evidence>
<protein>
    <submittedName>
        <fullName evidence="19">Ceramide synthase 3b</fullName>
    </submittedName>
</protein>
<dbReference type="PANTHER" id="PTHR12560:SF62">
    <property type="entry name" value="CERAMIDE SYNTHASE 3 ISOFORM X1"/>
    <property type="match status" value="1"/>
</dbReference>
<evidence type="ECO:0000313" key="19">
    <source>
        <dbReference type="Ensembl" id="ENSECRP00000028727.1"/>
    </source>
</evidence>
<evidence type="ECO:0000259" key="17">
    <source>
        <dbReference type="PROSITE" id="PS50071"/>
    </source>
</evidence>
<evidence type="ECO:0000256" key="12">
    <source>
        <dbReference type="PROSITE-ProRule" id="PRU00108"/>
    </source>
</evidence>
<dbReference type="PROSITE" id="PS50071">
    <property type="entry name" value="HOMEOBOX_2"/>
    <property type="match status" value="1"/>
</dbReference>
<dbReference type="FunFam" id="1.10.10.60:FF:000020">
    <property type="entry name" value="Ceramide synthase 5"/>
    <property type="match status" value="1"/>
</dbReference>
<evidence type="ECO:0000256" key="2">
    <source>
        <dbReference type="ARBA" id="ARBA00004760"/>
    </source>
</evidence>
<evidence type="ECO:0000256" key="4">
    <source>
        <dbReference type="ARBA" id="ARBA00022516"/>
    </source>
</evidence>
<dbReference type="GeneTree" id="ENSGT01030000234515"/>
<dbReference type="InterPro" id="IPR016439">
    <property type="entry name" value="Lag1/Lac1-like"/>
</dbReference>
<dbReference type="Proteomes" id="UP000694620">
    <property type="component" value="Chromosome 17"/>
</dbReference>
<feature type="transmembrane region" description="Helical" evidence="16">
    <location>
        <begin position="303"/>
        <end position="324"/>
    </location>
</feature>
<comment type="subcellular location">
    <subcellularLocation>
        <location evidence="1">Endoplasmic reticulum membrane</location>
        <topology evidence="1">Multi-pass membrane protein</topology>
    </subcellularLocation>
    <subcellularLocation>
        <location evidence="12 14">Nucleus</location>
    </subcellularLocation>
</comment>
<keyword evidence="12 14" id="KW-0539">Nucleus</keyword>
<feature type="transmembrane region" description="Helical" evidence="16">
    <location>
        <begin position="260"/>
        <end position="283"/>
    </location>
</feature>